<gene>
    <name evidence="2" type="ORF">ACFPPC_04885</name>
</gene>
<evidence type="ECO:0000313" key="2">
    <source>
        <dbReference type="EMBL" id="MFC5391974.1"/>
    </source>
</evidence>
<dbReference type="EMBL" id="JBHSLV010000008">
    <property type="protein sequence ID" value="MFC5391974.1"/>
    <property type="molecule type" value="Genomic_DNA"/>
</dbReference>
<reference evidence="3" key="1">
    <citation type="journal article" date="2019" name="Int. J. Syst. Evol. Microbiol.">
        <title>The Global Catalogue of Microorganisms (GCM) 10K type strain sequencing project: providing services to taxonomists for standard genome sequencing and annotation.</title>
        <authorList>
            <consortium name="The Broad Institute Genomics Platform"/>
            <consortium name="The Broad Institute Genome Sequencing Center for Infectious Disease"/>
            <person name="Wu L."/>
            <person name="Ma J."/>
        </authorList>
    </citation>
    <scope>NUCLEOTIDE SEQUENCE [LARGE SCALE GENOMIC DNA]</scope>
    <source>
        <strain evidence="3">CGMCC 1.16326</strain>
    </source>
</reference>
<dbReference type="InterPro" id="IPR029062">
    <property type="entry name" value="Class_I_gatase-like"/>
</dbReference>
<keyword evidence="2" id="KW-0315">Glutamine amidotransferase</keyword>
<feature type="domain" description="Glutamine amidotransferase" evidence="1">
    <location>
        <begin position="75"/>
        <end position="218"/>
    </location>
</feature>
<dbReference type="SUPFAM" id="SSF52317">
    <property type="entry name" value="Class I glutamine amidotransferase-like"/>
    <property type="match status" value="1"/>
</dbReference>
<keyword evidence="3" id="KW-1185">Reference proteome</keyword>
<dbReference type="PANTHER" id="PTHR42695:SF5">
    <property type="entry name" value="GLUTAMINE AMIDOTRANSFERASE YLR126C-RELATED"/>
    <property type="match status" value="1"/>
</dbReference>
<sequence>MENPVSGAQSNAAMNDLSYRFPTRRRLRTRLDGLPPRKPVLIVLHQEHSTPGRVGRLIAERGHALDIRKPRFGDPLPQTMRNHAGAVIFGGPMSANDPDDFVKAETDWIGVCLKEEAPFLGLCLGAQMLARHLGGTVYTHAEGRAEIGYYPLSLTEAGHADAASTGCTWPSIVYQWHREGFDCPTGAECLATGGDFPVQAIRTGRNAYGLQFHPEVTLAMMCRWSVRAHERTLMPGAQLRHQHLEGWYQYDPAVRTWLDGFLDHWLKAPAEQDSIA</sequence>
<dbReference type="PROSITE" id="PS51273">
    <property type="entry name" value="GATASE_TYPE_1"/>
    <property type="match status" value="1"/>
</dbReference>
<protein>
    <submittedName>
        <fullName evidence="2">Glutamine amidotransferase</fullName>
    </submittedName>
</protein>
<dbReference type="PANTHER" id="PTHR42695">
    <property type="entry name" value="GLUTAMINE AMIDOTRANSFERASE YLR126C-RELATED"/>
    <property type="match status" value="1"/>
</dbReference>
<organism evidence="2 3">
    <name type="scientific">Bosea vestrisii</name>
    <dbReference type="NCBI Taxonomy" id="151416"/>
    <lineage>
        <taxon>Bacteria</taxon>
        <taxon>Pseudomonadati</taxon>
        <taxon>Pseudomonadota</taxon>
        <taxon>Alphaproteobacteria</taxon>
        <taxon>Hyphomicrobiales</taxon>
        <taxon>Boseaceae</taxon>
        <taxon>Bosea</taxon>
    </lineage>
</organism>
<dbReference type="Gene3D" id="3.40.50.880">
    <property type="match status" value="1"/>
</dbReference>
<dbReference type="InterPro" id="IPR017926">
    <property type="entry name" value="GATASE"/>
</dbReference>
<dbReference type="Pfam" id="PF00117">
    <property type="entry name" value="GATase"/>
    <property type="match status" value="1"/>
</dbReference>
<comment type="caution">
    <text evidence="2">The sequence shown here is derived from an EMBL/GenBank/DDBJ whole genome shotgun (WGS) entry which is preliminary data.</text>
</comment>
<dbReference type="Proteomes" id="UP001596104">
    <property type="component" value="Unassembled WGS sequence"/>
</dbReference>
<dbReference type="CDD" id="cd01741">
    <property type="entry name" value="GATase1_1"/>
    <property type="match status" value="1"/>
</dbReference>
<dbReference type="RefSeq" id="WP_377006717.1">
    <property type="nucleotide sequence ID" value="NZ_JBHSLV010000008.1"/>
</dbReference>
<evidence type="ECO:0000313" key="3">
    <source>
        <dbReference type="Proteomes" id="UP001596104"/>
    </source>
</evidence>
<evidence type="ECO:0000259" key="1">
    <source>
        <dbReference type="Pfam" id="PF00117"/>
    </source>
</evidence>
<name>A0ABW0H7P6_9HYPH</name>
<dbReference type="NCBIfam" id="NF005072">
    <property type="entry name" value="PRK06490.1"/>
    <property type="match status" value="1"/>
</dbReference>
<dbReference type="InterPro" id="IPR044992">
    <property type="entry name" value="ChyE-like"/>
</dbReference>
<proteinExistence type="predicted"/>
<accession>A0ABW0H7P6</accession>